<dbReference type="InterPro" id="IPR050125">
    <property type="entry name" value="GPCR_opsins"/>
</dbReference>
<proteinExistence type="evidence at transcript level"/>
<keyword evidence="4" id="KW-0297">G-protein coupled receptor</keyword>
<evidence type="ECO:0000256" key="1">
    <source>
        <dbReference type="ARBA" id="ARBA00004141"/>
    </source>
</evidence>
<sequence>MFNDSAGNSNTDGELRLWHYDGEFLDKSHIQPLTTHGYLATAIYLTILGCIATLGNGSVIVVYARQKKFRSKPHNILILNLAISDLGISIFGYPFCTASGYAGYWLFGDAVCQLYGFMCYTLSMSSLNTLVVIAGFRYISLCRPQYAYKLTHRVTAYSLIGVWLYSLLWTVPPLVGWSSYTYELFGTSCSIKWTVEDTSEMVYVIGSCLFCYLVHLLLLVFFYYKIAKRMRKLNLRGQHAVPTASGRRDFVTSSRMQSETRATMMCFLMVILFMVAWTPYTVSSFWSTLVNEIPLWAATYPTMFAKSSCVFNPLIYAVAHKKFRSFLTQTCCPWLYRRVGLGKNNPYLDQQRQNRIRKQKGQIFCVQYTHGNVYIGAHGSRGCWSEDSGRIRGTCRYHRARSSFSTLHVDNLARLSQGGASSSTDSRLPSVHRKGRKYTVQAQIEPAPRQENSASSSDESVDDMSCIDFTVI</sequence>
<evidence type="ECO:0000256" key="4">
    <source>
        <dbReference type="ARBA" id="ARBA00023040"/>
    </source>
</evidence>
<dbReference type="SUPFAM" id="SSF81321">
    <property type="entry name" value="Family A G protein-coupled receptor-like"/>
    <property type="match status" value="1"/>
</dbReference>
<evidence type="ECO:0000256" key="8">
    <source>
        <dbReference type="SAM" id="MobiDB-lite"/>
    </source>
</evidence>
<organism evidence="11">
    <name type="scientific">Branchiostoma belcheri</name>
    <name type="common">Amphioxus</name>
    <dbReference type="NCBI Taxonomy" id="7741"/>
    <lineage>
        <taxon>Eukaryota</taxon>
        <taxon>Metazoa</taxon>
        <taxon>Chordata</taxon>
        <taxon>Cephalochordata</taxon>
        <taxon>Leptocardii</taxon>
        <taxon>Amphioxiformes</taxon>
        <taxon>Branchiostomatidae</taxon>
        <taxon>Branchiostoma</taxon>
    </lineage>
</organism>
<feature type="transmembrane region" description="Helical" evidence="9">
    <location>
        <begin position="115"/>
        <end position="136"/>
    </location>
</feature>
<feature type="transmembrane region" description="Helical" evidence="9">
    <location>
        <begin position="300"/>
        <end position="319"/>
    </location>
</feature>
<dbReference type="PRINTS" id="PR00237">
    <property type="entry name" value="GPCRRHODOPSN"/>
</dbReference>
<keyword evidence="6" id="KW-0675">Receptor</keyword>
<protein>
    <submittedName>
        <fullName evidence="11">Go opsin</fullName>
    </submittedName>
</protein>
<evidence type="ECO:0000256" key="3">
    <source>
        <dbReference type="ARBA" id="ARBA00022989"/>
    </source>
</evidence>
<evidence type="ECO:0000256" key="2">
    <source>
        <dbReference type="ARBA" id="ARBA00022692"/>
    </source>
</evidence>
<keyword evidence="7" id="KW-0807">Transducer</keyword>
<feature type="transmembrane region" description="Helical" evidence="9">
    <location>
        <begin position="262"/>
        <end position="280"/>
    </location>
</feature>
<dbReference type="InterPro" id="IPR017452">
    <property type="entry name" value="GPCR_Rhodpsn_7TM"/>
</dbReference>
<dbReference type="FunFam" id="1.20.1070.10:FF:000219">
    <property type="entry name" value="Opsin 5-like 2"/>
    <property type="match status" value="1"/>
</dbReference>
<feature type="region of interest" description="Disordered" evidence="8">
    <location>
        <begin position="417"/>
        <end position="464"/>
    </location>
</feature>
<name>A0A455ZB48_BRABE</name>
<feature type="transmembrane region" description="Helical" evidence="9">
    <location>
        <begin position="42"/>
        <end position="64"/>
    </location>
</feature>
<evidence type="ECO:0000313" key="11">
    <source>
        <dbReference type="EMBL" id="DAC74073.1"/>
    </source>
</evidence>
<accession>A0A455ZB48</accession>
<keyword evidence="5 9" id="KW-0472">Membrane</keyword>
<dbReference type="GO" id="GO:0016020">
    <property type="term" value="C:membrane"/>
    <property type="evidence" value="ECO:0007669"/>
    <property type="project" value="UniProtKB-SubCell"/>
</dbReference>
<keyword evidence="3 9" id="KW-1133">Transmembrane helix</keyword>
<feature type="compositionally biased region" description="Polar residues" evidence="8">
    <location>
        <begin position="418"/>
        <end position="427"/>
    </location>
</feature>
<comment type="subcellular location">
    <subcellularLocation>
        <location evidence="1">Membrane</location>
        <topology evidence="1">Multi-pass membrane protein</topology>
    </subcellularLocation>
</comment>
<evidence type="ECO:0000259" key="10">
    <source>
        <dbReference type="PROSITE" id="PS50262"/>
    </source>
</evidence>
<feature type="transmembrane region" description="Helical" evidence="9">
    <location>
        <begin position="156"/>
        <end position="175"/>
    </location>
</feature>
<dbReference type="Gene3D" id="1.20.1070.10">
    <property type="entry name" value="Rhodopsin 7-helix transmembrane proteins"/>
    <property type="match status" value="1"/>
</dbReference>
<dbReference type="PROSITE" id="PS50262">
    <property type="entry name" value="G_PROTEIN_RECEP_F1_2"/>
    <property type="match status" value="1"/>
</dbReference>
<dbReference type="GO" id="GO:0004930">
    <property type="term" value="F:G protein-coupled receptor activity"/>
    <property type="evidence" value="ECO:0007669"/>
    <property type="project" value="UniProtKB-KW"/>
</dbReference>
<evidence type="ECO:0000256" key="7">
    <source>
        <dbReference type="ARBA" id="ARBA00023224"/>
    </source>
</evidence>
<reference evidence="11" key="1">
    <citation type="journal article" date="2018" name="Sci. Rep.">
        <title>The role of transposable elements in functional evolution of amphioxus genome: the case of opsin gene family.</title>
        <authorList>
            <person name="Pantzartzi C.N."/>
            <person name="Pergner J."/>
            <person name="Kozmik Z."/>
        </authorList>
    </citation>
    <scope>NUCLEOTIDE SEQUENCE</scope>
</reference>
<dbReference type="PANTHER" id="PTHR24240">
    <property type="entry name" value="OPSIN"/>
    <property type="match status" value="1"/>
</dbReference>
<dbReference type="EMBL" id="BK010233">
    <property type="protein sequence ID" value="DAC74073.1"/>
    <property type="molecule type" value="mRNA"/>
</dbReference>
<dbReference type="AlphaFoldDB" id="A0A455ZB48"/>
<dbReference type="Pfam" id="PF00001">
    <property type="entry name" value="7tm_1"/>
    <property type="match status" value="1"/>
</dbReference>
<feature type="transmembrane region" description="Helical" evidence="9">
    <location>
        <begin position="201"/>
        <end position="224"/>
    </location>
</feature>
<evidence type="ECO:0000256" key="6">
    <source>
        <dbReference type="ARBA" id="ARBA00023170"/>
    </source>
</evidence>
<feature type="domain" description="G-protein coupled receptors family 1 profile" evidence="10">
    <location>
        <begin position="55"/>
        <end position="316"/>
    </location>
</feature>
<keyword evidence="2 9" id="KW-0812">Transmembrane</keyword>
<evidence type="ECO:0000256" key="9">
    <source>
        <dbReference type="SAM" id="Phobius"/>
    </source>
</evidence>
<dbReference type="InterPro" id="IPR000276">
    <property type="entry name" value="GPCR_Rhodpsn"/>
</dbReference>
<gene>
    <name evidence="11" type="primary">op10</name>
</gene>
<feature type="transmembrane region" description="Helical" evidence="9">
    <location>
        <begin position="76"/>
        <end position="95"/>
    </location>
</feature>
<evidence type="ECO:0000256" key="5">
    <source>
        <dbReference type="ARBA" id="ARBA00023136"/>
    </source>
</evidence>